<feature type="binding site" evidence="6">
    <location>
        <position position="278"/>
    </location>
    <ligand>
        <name>Zn(2+)</name>
        <dbReference type="ChEBI" id="CHEBI:29105"/>
    </ligand>
</feature>
<feature type="transmembrane region" description="Helical" evidence="7">
    <location>
        <begin position="109"/>
        <end position="132"/>
    </location>
</feature>
<feature type="transmembrane region" description="Helical" evidence="7">
    <location>
        <begin position="144"/>
        <end position="165"/>
    </location>
</feature>
<dbReference type="GO" id="GO:0005886">
    <property type="term" value="C:plasma membrane"/>
    <property type="evidence" value="ECO:0007669"/>
    <property type="project" value="TreeGrafter"/>
</dbReference>
<feature type="binding site" evidence="6">
    <location>
        <position position="282"/>
    </location>
    <ligand>
        <name>Zn(2+)</name>
        <dbReference type="ChEBI" id="CHEBI:29105"/>
    </ligand>
</feature>
<dbReference type="InterPro" id="IPR004254">
    <property type="entry name" value="AdipoR/HlyIII-related"/>
</dbReference>
<keyword evidence="5 7" id="KW-0472">Membrane</keyword>
<sequence length="352" mass="39766">MATIVAEHIGRLFISLQQIRQVPRMLTEATPSMPTTVRDLDVPVYIRDAHISSGYRQLHQNWRYYFLSLFQRHNETLNVWTHLVAFLIILAKSSDLAETVDFVNDSHAWPLLILLISSLTYTGFSVIAHLLGSKSELCHFTFYFLDYVGVAQYQYGSAVAHFYYAIDASMHSFVKGIFMPAASVLSCLSFVGCCYGKYHNSQTWLRKLGHVAPSALAYAWDISPVVKRLIVGSAASNDPALVFHFGQVAFFLSSAIFYTFPILEKCFPGRCNFFSQSHQIFHIFLSCTTLCQIHASYLDYVGRSELYLSLHASGQAAFYVQLYAVTLVVCVLIGSIMLRKLRNVLDVKPKCM</sequence>
<evidence type="ECO:0000256" key="1">
    <source>
        <dbReference type="ARBA" id="ARBA00004141"/>
    </source>
</evidence>
<reference evidence="8" key="2">
    <citation type="journal article" date="2016" name="Gen. Comp. Endocrinol.">
        <title>Cloning and olfactory expression of progestin receptors in the Chinese black sleeper Bostrichthys sinensis.</title>
        <authorList>
            <person name="Zhang Y.T."/>
            <person name="Liu D.T."/>
            <person name="Zhu Y."/>
            <person name="Chen S.X."/>
            <person name="Hong W.S."/>
        </authorList>
    </citation>
    <scope>NUCLEOTIDE SEQUENCE</scope>
</reference>
<evidence type="ECO:0000256" key="7">
    <source>
        <dbReference type="SAM" id="Phobius"/>
    </source>
</evidence>
<dbReference type="EMBL" id="KT156675">
    <property type="protein sequence ID" value="ALL41457.1"/>
    <property type="molecule type" value="mRNA"/>
</dbReference>
<evidence type="ECO:0000256" key="6">
    <source>
        <dbReference type="PIRSR" id="PIRSR604254-1"/>
    </source>
</evidence>
<evidence type="ECO:0000256" key="2">
    <source>
        <dbReference type="ARBA" id="ARBA00007018"/>
    </source>
</evidence>
<keyword evidence="6" id="KW-0862">Zinc</keyword>
<proteinExistence type="evidence at transcript level"/>
<accession>A0A1W5J2W6</accession>
<keyword evidence="4 7" id="KW-1133">Transmembrane helix</keyword>
<organism evidence="8">
    <name type="scientific">Bostrychus sinensis</name>
    <name type="common">four-eyed sleeper</name>
    <dbReference type="NCBI Taxonomy" id="86224"/>
    <lineage>
        <taxon>Eukaryota</taxon>
        <taxon>Metazoa</taxon>
        <taxon>Chordata</taxon>
        <taxon>Craniata</taxon>
        <taxon>Vertebrata</taxon>
        <taxon>Euteleostomi</taxon>
        <taxon>Actinopterygii</taxon>
        <taxon>Neopterygii</taxon>
        <taxon>Teleostei</taxon>
        <taxon>Neoteleostei</taxon>
        <taxon>Acanthomorphata</taxon>
        <taxon>Gobiaria</taxon>
        <taxon>Gobiiformes</taxon>
        <taxon>Eleotroidei</taxon>
        <taxon>Eleotridae</taxon>
        <taxon>Butinae</taxon>
        <taxon>Bostrychus</taxon>
    </lineage>
</organism>
<feature type="binding site" evidence="6">
    <location>
        <position position="129"/>
    </location>
    <ligand>
        <name>Zn(2+)</name>
        <dbReference type="ChEBI" id="CHEBI:29105"/>
    </ligand>
</feature>
<keyword evidence="8" id="KW-0675">Receptor</keyword>
<reference evidence="8" key="1">
    <citation type="submission" date="2015-06" db="EMBL/GenBank/DDBJ databases">
        <authorList>
            <person name="Hoefler B.C."/>
            <person name="Straight P.D."/>
        </authorList>
    </citation>
    <scope>NUCLEOTIDE SEQUENCE</scope>
</reference>
<dbReference type="AlphaFoldDB" id="A0A1W5J2W6"/>
<dbReference type="Pfam" id="PF03006">
    <property type="entry name" value="HlyIII"/>
    <property type="match status" value="1"/>
</dbReference>
<evidence type="ECO:0000313" key="8">
    <source>
        <dbReference type="EMBL" id="ALL41457.1"/>
    </source>
</evidence>
<keyword evidence="6" id="KW-0479">Metal-binding</keyword>
<dbReference type="GO" id="GO:0046872">
    <property type="term" value="F:metal ion binding"/>
    <property type="evidence" value="ECO:0007669"/>
    <property type="project" value="UniProtKB-KW"/>
</dbReference>
<feature type="transmembrane region" description="Helical" evidence="7">
    <location>
        <begin position="241"/>
        <end position="260"/>
    </location>
</feature>
<protein>
    <submittedName>
        <fullName evidence="8">Membrane progestin receptor alpha A</fullName>
    </submittedName>
</protein>
<evidence type="ECO:0000256" key="5">
    <source>
        <dbReference type="ARBA" id="ARBA00023136"/>
    </source>
</evidence>
<evidence type="ECO:0000256" key="4">
    <source>
        <dbReference type="ARBA" id="ARBA00022989"/>
    </source>
</evidence>
<keyword evidence="3 7" id="KW-0812">Transmembrane</keyword>
<feature type="transmembrane region" description="Helical" evidence="7">
    <location>
        <begin position="318"/>
        <end position="338"/>
    </location>
</feature>
<comment type="similarity">
    <text evidence="2">Belongs to the ADIPOR family.</text>
</comment>
<dbReference type="GO" id="GO:0003707">
    <property type="term" value="F:nuclear steroid receptor activity"/>
    <property type="evidence" value="ECO:0007669"/>
    <property type="project" value="TreeGrafter"/>
</dbReference>
<dbReference type="GO" id="GO:0005496">
    <property type="term" value="F:steroid binding"/>
    <property type="evidence" value="ECO:0007669"/>
    <property type="project" value="TreeGrafter"/>
</dbReference>
<dbReference type="PANTHER" id="PTHR20855:SF96">
    <property type="entry name" value="PROGESTIN AND ADIPOQ RECEPTOR FAMILY MEMBER VII, A"/>
    <property type="match status" value="1"/>
</dbReference>
<feature type="transmembrane region" description="Helical" evidence="7">
    <location>
        <begin position="177"/>
        <end position="196"/>
    </location>
</feature>
<dbReference type="PANTHER" id="PTHR20855">
    <property type="entry name" value="ADIPOR/PROGESTIN RECEPTOR-RELATED"/>
    <property type="match status" value="1"/>
</dbReference>
<comment type="subcellular location">
    <subcellularLocation>
        <location evidence="1">Membrane</location>
        <topology evidence="1">Multi-pass membrane protein</topology>
    </subcellularLocation>
</comment>
<name>A0A1W5J2W6_9TELE</name>
<feature type="transmembrane region" description="Helical" evidence="7">
    <location>
        <begin position="77"/>
        <end position="97"/>
    </location>
</feature>
<evidence type="ECO:0000256" key="3">
    <source>
        <dbReference type="ARBA" id="ARBA00022692"/>
    </source>
</evidence>